<dbReference type="GO" id="GO:0005524">
    <property type="term" value="F:ATP binding"/>
    <property type="evidence" value="ECO:0007669"/>
    <property type="project" value="UniProtKB-KW"/>
</dbReference>
<dbReference type="PANTHER" id="PTHR42759:SF1">
    <property type="entry name" value="MAGNESIUM-CHELATASE SUBUNIT CHLD"/>
    <property type="match status" value="1"/>
</dbReference>
<feature type="domain" description="Magnesium chelatase ChlI-like catalytic" evidence="1">
    <location>
        <begin position="144"/>
        <end position="199"/>
    </location>
</feature>
<reference evidence="2" key="1">
    <citation type="submission" date="2022-09" db="EMBL/GenBank/DDBJ databases">
        <title>Characterization of three MwoI isoschizomers from sequenced genome and metagenomes.</title>
        <authorList>
            <person name="Fomenkov A."/>
            <person name="Xu S.Y."/>
            <person name="Roberts R.J."/>
        </authorList>
    </citation>
    <scope>NUCLEOTIDE SEQUENCE</scope>
    <source>
        <strain evidence="2">DSM 2970</strain>
    </source>
</reference>
<accession>A0A9E7RSH4</accession>
<keyword evidence="2" id="KW-0067">ATP-binding</keyword>
<dbReference type="AlphaFoldDB" id="A0A9E7RSH4"/>
<dbReference type="PANTHER" id="PTHR42759">
    <property type="entry name" value="MOXR FAMILY PROTEIN"/>
    <property type="match status" value="1"/>
</dbReference>
<protein>
    <submittedName>
        <fullName evidence="2">ATP-binding protein</fullName>
    </submittedName>
</protein>
<evidence type="ECO:0000313" key="2">
    <source>
        <dbReference type="EMBL" id="UXH30915.1"/>
    </source>
</evidence>
<evidence type="ECO:0000259" key="1">
    <source>
        <dbReference type="Pfam" id="PF01078"/>
    </source>
</evidence>
<organism evidence="2">
    <name type="scientific">Methanothermobacter wolfeii</name>
    <name type="common">Methanobacterium wolfei</name>
    <dbReference type="NCBI Taxonomy" id="145261"/>
    <lineage>
        <taxon>Archaea</taxon>
        <taxon>Methanobacteriati</taxon>
        <taxon>Methanobacteriota</taxon>
        <taxon>Methanomada group</taxon>
        <taxon>Methanobacteria</taxon>
        <taxon>Methanobacteriales</taxon>
        <taxon>Methanobacteriaceae</taxon>
        <taxon>Methanothermobacter</taxon>
    </lineage>
</organism>
<dbReference type="SUPFAM" id="SSF52540">
    <property type="entry name" value="P-loop containing nucleoside triphosphate hydrolases"/>
    <property type="match status" value="1"/>
</dbReference>
<keyword evidence="2" id="KW-0547">Nucleotide-binding</keyword>
<dbReference type="Gene3D" id="3.40.50.300">
    <property type="entry name" value="P-loop containing nucleotide triphosphate hydrolases"/>
    <property type="match status" value="1"/>
</dbReference>
<name>A0A9E7RSH4_METWO</name>
<gene>
    <name evidence="2" type="ORF">N5910_05030</name>
</gene>
<dbReference type="Proteomes" id="UP001065373">
    <property type="component" value="Chromosome"/>
</dbReference>
<dbReference type="GeneID" id="75106592"/>
<dbReference type="RefSeq" id="WP_261599361.1">
    <property type="nucleotide sequence ID" value="NZ_CP104550.1"/>
</dbReference>
<dbReference type="InterPro" id="IPR000523">
    <property type="entry name" value="Mg_chelatse_chII-like_cat_dom"/>
</dbReference>
<proteinExistence type="predicted"/>
<dbReference type="InterPro" id="IPR027417">
    <property type="entry name" value="P-loop_NTPase"/>
</dbReference>
<dbReference type="Pfam" id="PF01078">
    <property type="entry name" value="Mg_chelatase"/>
    <property type="match status" value="1"/>
</dbReference>
<dbReference type="EMBL" id="CP104550">
    <property type="protein sequence ID" value="UXH30915.1"/>
    <property type="molecule type" value="Genomic_DNA"/>
</dbReference>
<sequence>MDYYHDEKMQKLFEMLKQPKTIEEIDLSVNFIKNLILKVIATYGSVQVSRIHEITGLHVDILEECLKEMEKDELCAPTGGGFLFPSVTYTIKKQGQSQASKLLKENPYVGMAPVSYELYFKIMGEQLEGRFPINIPEEVIEKAFRDVVGNESAKKTLIEGAIGGKGLFIYGPPGTGKTFITSKMSDLLPPIVIPRYVEFSEQIIQFYDPDFHRMCPEQPEDPRWVKIYAPFVFTGSELTSRKLDTNYDPNKGVYETSPIIKANGGVLLVDDLGRQKEDHNALLNRLIVPLENKKDMIYVKGSPVVVHTHFIPAFSTNLDITIMDEAHLRRAPLHVHLEKPAVEEIVEVFKRNLDSMGEEYDPEILERFALVYKPIAEGGEGLQPTFAHARDIAQIAQAVRIRKGEDRITLETMEDALQQHVLIALQRRFTPMLFERIIRRKV</sequence>
<dbReference type="InterPro" id="IPR050764">
    <property type="entry name" value="CbbQ/NirQ/NorQ/GpvN"/>
</dbReference>